<sequence>MVGNTENSSDSNVDLGQDGKFFLPAWSITFLQNGNMEVFNTAKASDKGKDGQPNKLSWFWTSEQMEDTLKGEGTSEKNVTLRVCTNGHDLHAYVNGKLMGKQFSKQSNGKQIVDGDDYSFVFEKPAILKPGSNVISLLSATVRLAVCLLT</sequence>
<name>A0ACC1ATI9_9ROSI</name>
<dbReference type="EMBL" id="CM047904">
    <property type="protein sequence ID" value="KAJ0089918.1"/>
    <property type="molecule type" value="Genomic_DNA"/>
</dbReference>
<keyword evidence="2" id="KW-1185">Reference proteome</keyword>
<dbReference type="Proteomes" id="UP001164250">
    <property type="component" value="Chromosome 8"/>
</dbReference>
<evidence type="ECO:0000313" key="2">
    <source>
        <dbReference type="Proteomes" id="UP001164250"/>
    </source>
</evidence>
<accession>A0ACC1ATI9</accession>
<comment type="caution">
    <text evidence="1">The sequence shown here is derived from an EMBL/GenBank/DDBJ whole genome shotgun (WGS) entry which is preliminary data.</text>
</comment>
<evidence type="ECO:0000313" key="1">
    <source>
        <dbReference type="EMBL" id="KAJ0089918.1"/>
    </source>
</evidence>
<proteinExistence type="predicted"/>
<gene>
    <name evidence="1" type="ORF">Patl1_13633</name>
</gene>
<organism evidence="1 2">
    <name type="scientific">Pistacia atlantica</name>
    <dbReference type="NCBI Taxonomy" id="434234"/>
    <lineage>
        <taxon>Eukaryota</taxon>
        <taxon>Viridiplantae</taxon>
        <taxon>Streptophyta</taxon>
        <taxon>Embryophyta</taxon>
        <taxon>Tracheophyta</taxon>
        <taxon>Spermatophyta</taxon>
        <taxon>Magnoliopsida</taxon>
        <taxon>eudicotyledons</taxon>
        <taxon>Gunneridae</taxon>
        <taxon>Pentapetalae</taxon>
        <taxon>rosids</taxon>
        <taxon>malvids</taxon>
        <taxon>Sapindales</taxon>
        <taxon>Anacardiaceae</taxon>
        <taxon>Pistacia</taxon>
    </lineage>
</organism>
<reference evidence="2" key="1">
    <citation type="journal article" date="2023" name="G3 (Bethesda)">
        <title>Genome assembly and association tests identify interacting loci associated with vigor, precocity, and sex in interspecific pistachio rootstocks.</title>
        <authorList>
            <person name="Palmer W."/>
            <person name="Jacygrad E."/>
            <person name="Sagayaradj S."/>
            <person name="Cavanaugh K."/>
            <person name="Han R."/>
            <person name="Bertier L."/>
            <person name="Beede B."/>
            <person name="Kafkas S."/>
            <person name="Golino D."/>
            <person name="Preece J."/>
            <person name="Michelmore R."/>
        </authorList>
    </citation>
    <scope>NUCLEOTIDE SEQUENCE [LARGE SCALE GENOMIC DNA]</scope>
</reference>
<protein>
    <submittedName>
        <fullName evidence="1">Uncharacterized protein</fullName>
    </submittedName>
</protein>